<keyword evidence="2" id="KW-0732">Signal</keyword>
<dbReference type="AlphaFoldDB" id="A0A1X0NF34"/>
<name>A0A1X0NF34_9TRYP</name>
<protein>
    <submittedName>
        <fullName evidence="3">Transglutaminase</fullName>
    </submittedName>
</protein>
<evidence type="ECO:0000256" key="1">
    <source>
        <dbReference type="SAM" id="MobiDB-lite"/>
    </source>
</evidence>
<sequence>MFDQLRRVVYLLVLLQFCACVVRATDGSGGEAPVEAVVERTEHDEMVAAENVTAAWIEKAYELLVQGRVCMTVWDGAVDSLNGSSQLVETRAEEVKDFVKMATAEEVKKLEEMVLEVGKEVNTTKSSIPYVRRAGVLCEGPQESLEDAENRFNQSVRSYLNEKAAKTNRTYWTLEKELLAEKSNKTYGKVVAVTGRYKELRGRSHVIEFHVQRRVEAAKQSMKEAKNKLVAIKVGEPIEKKGEDIKKIEDQIQQIEKTIEEIVKDVGARKRRKDPKANAMDGKVKNAVDEAKKQIATEREEDEKKLAEEVKAEREREAEDRRKQEQAQREREAEERRAQEQAQRDREAEERRAQEQAQRDREAEERRAQEQAQRDREAEERRAQEQAQRDREAEERRAQEKAQKEEEVREKKDKEEQQRRVAEEAKRAAEKVTKKKDGSSPALVHSPLLLILLCLLGCTLVC</sequence>
<dbReference type="VEuPathDB" id="TriTrypDB:TM35_000931080"/>
<dbReference type="GeneID" id="39991295"/>
<proteinExistence type="predicted"/>
<reference evidence="3 4" key="1">
    <citation type="submission" date="2017-03" db="EMBL/GenBank/DDBJ databases">
        <title>An alternative strategy for trypanosome survival in the mammalian bloodstream revealed through genome and transcriptome analysis of the ubiquitous bovine parasite Trypanosoma (Megatrypanum) theileri.</title>
        <authorList>
            <person name="Kelly S."/>
            <person name="Ivens A."/>
            <person name="Mott A."/>
            <person name="O'Neill E."/>
            <person name="Emms D."/>
            <person name="Macleod O."/>
            <person name="Voorheis P."/>
            <person name="Matthews J."/>
            <person name="Matthews K."/>
            <person name="Carrington M."/>
        </authorList>
    </citation>
    <scope>NUCLEOTIDE SEQUENCE [LARGE SCALE GENOMIC DNA]</scope>
    <source>
        <strain evidence="3">Edinburgh</strain>
    </source>
</reference>
<dbReference type="Proteomes" id="UP000192257">
    <property type="component" value="Unassembled WGS sequence"/>
</dbReference>
<feature type="signal peptide" evidence="2">
    <location>
        <begin position="1"/>
        <end position="24"/>
    </location>
</feature>
<evidence type="ECO:0000256" key="2">
    <source>
        <dbReference type="SAM" id="SignalP"/>
    </source>
</evidence>
<evidence type="ECO:0000313" key="4">
    <source>
        <dbReference type="Proteomes" id="UP000192257"/>
    </source>
</evidence>
<gene>
    <name evidence="3" type="ORF">TM35_000931080</name>
</gene>
<accession>A0A1X0NF34</accession>
<evidence type="ECO:0000313" key="3">
    <source>
        <dbReference type="EMBL" id="ORC82350.1"/>
    </source>
</evidence>
<feature type="chain" id="PRO_5013162717" evidence="2">
    <location>
        <begin position="25"/>
        <end position="462"/>
    </location>
</feature>
<organism evidence="3 4">
    <name type="scientific">Trypanosoma theileri</name>
    <dbReference type="NCBI Taxonomy" id="67003"/>
    <lineage>
        <taxon>Eukaryota</taxon>
        <taxon>Discoba</taxon>
        <taxon>Euglenozoa</taxon>
        <taxon>Kinetoplastea</taxon>
        <taxon>Metakinetoplastina</taxon>
        <taxon>Trypanosomatida</taxon>
        <taxon>Trypanosomatidae</taxon>
        <taxon>Trypanosoma</taxon>
    </lineage>
</organism>
<feature type="compositionally biased region" description="Basic and acidic residues" evidence="1">
    <location>
        <begin position="282"/>
        <end position="438"/>
    </location>
</feature>
<feature type="region of interest" description="Disordered" evidence="1">
    <location>
        <begin position="267"/>
        <end position="441"/>
    </location>
</feature>
<dbReference type="STRING" id="67003.A0A1X0NF34"/>
<keyword evidence="4" id="KW-1185">Reference proteome</keyword>
<dbReference type="RefSeq" id="XP_028877194.1">
    <property type="nucleotide sequence ID" value="XM_029031515.1"/>
</dbReference>
<dbReference type="EMBL" id="NBCO01000093">
    <property type="protein sequence ID" value="ORC82350.1"/>
    <property type="molecule type" value="Genomic_DNA"/>
</dbReference>
<comment type="caution">
    <text evidence="3">The sequence shown here is derived from an EMBL/GenBank/DDBJ whole genome shotgun (WGS) entry which is preliminary data.</text>
</comment>